<name>A0A344J6X9_9GAMM</name>
<feature type="transmembrane region" description="Helical" evidence="1">
    <location>
        <begin position="46"/>
        <end position="68"/>
    </location>
</feature>
<evidence type="ECO:0000313" key="3">
    <source>
        <dbReference type="Proteomes" id="UP000251842"/>
    </source>
</evidence>
<dbReference type="KEGG" id="lue:DCD74_08915"/>
<dbReference type="EMBL" id="CP029556">
    <property type="protein sequence ID" value="AXA84789.1"/>
    <property type="molecule type" value="Genomic_DNA"/>
</dbReference>
<gene>
    <name evidence="2" type="ORF">DCD74_08915</name>
</gene>
<dbReference type="RefSeq" id="WP_112927002.1">
    <property type="nucleotide sequence ID" value="NZ_CP029556.1"/>
</dbReference>
<accession>A0A344J6X9</accession>
<feature type="transmembrane region" description="Helical" evidence="1">
    <location>
        <begin position="74"/>
        <end position="94"/>
    </location>
</feature>
<organism evidence="2 3">
    <name type="scientific">Solilutibacter oculi</name>
    <dbReference type="NCBI Taxonomy" id="2698682"/>
    <lineage>
        <taxon>Bacteria</taxon>
        <taxon>Pseudomonadati</taxon>
        <taxon>Pseudomonadota</taxon>
        <taxon>Gammaproteobacteria</taxon>
        <taxon>Lysobacterales</taxon>
        <taxon>Lysobacteraceae</taxon>
        <taxon>Solilutibacter</taxon>
    </lineage>
</organism>
<protein>
    <submittedName>
        <fullName evidence="2">Uncharacterized protein</fullName>
    </submittedName>
</protein>
<sequence length="298" mass="32914">MAVVVGGLLWRGIERRIATRLEQAEADALRPVAALGSYQVDARNSAAMWVLIGVFVMFAVAAGIAARAGNFGALSGYGALALMLGWILAVILQLRRRPGPMLAMDARELRHAQFAPIPWRDVIGLQFLLVERHGQHQGSLLLGVRAPARFIAPTPWLVKTAYGYRHWRISPPAYGKLVIPLQGLDAPPQDVHAHALAFRKQVDAPFIEHWHDGMTAQEIDTAFAMDALLEKMDRLEPGHSPEAELESLNREMLALAPRMRECTQLALARQRRTVRNAWRLLAATVAGSVLVLWLKISG</sequence>
<keyword evidence="1" id="KW-1133">Transmembrane helix</keyword>
<keyword evidence="1" id="KW-0472">Membrane</keyword>
<evidence type="ECO:0000313" key="2">
    <source>
        <dbReference type="EMBL" id="AXA84789.1"/>
    </source>
</evidence>
<keyword evidence="1" id="KW-0812">Transmembrane</keyword>
<reference evidence="3" key="1">
    <citation type="submission" date="2018-05" db="EMBL/GenBank/DDBJ databases">
        <title>Luteimonas pekinense sp. nov., isolated from human Meibomian gland secretions, Beijing, China.</title>
        <authorList>
            <person name="Wen T."/>
            <person name="Bai H."/>
            <person name="Lv H."/>
        </authorList>
    </citation>
    <scope>NUCLEOTIDE SEQUENCE [LARGE SCALE GENOMIC DNA]</scope>
    <source>
        <strain evidence="3">83-4</strain>
    </source>
</reference>
<proteinExistence type="predicted"/>
<feature type="transmembrane region" description="Helical" evidence="1">
    <location>
        <begin position="277"/>
        <end position="296"/>
    </location>
</feature>
<evidence type="ECO:0000256" key="1">
    <source>
        <dbReference type="SAM" id="Phobius"/>
    </source>
</evidence>
<keyword evidence="3" id="KW-1185">Reference proteome</keyword>
<dbReference type="OrthoDB" id="5990107at2"/>
<dbReference type="AlphaFoldDB" id="A0A344J6X9"/>
<dbReference type="Proteomes" id="UP000251842">
    <property type="component" value="Chromosome"/>
</dbReference>